<evidence type="ECO:0000313" key="1">
    <source>
        <dbReference type="EMBL" id="SPB25079.1"/>
    </source>
</evidence>
<accession>A0A2X0R354</accession>
<proteinExistence type="predicted"/>
<dbReference type="EMBL" id="OGTW01000045">
    <property type="protein sequence ID" value="SPB25079.1"/>
    <property type="molecule type" value="Genomic_DNA"/>
</dbReference>
<protein>
    <submittedName>
        <fullName evidence="3">RNA-binding protein of the Puf family, translational repressor</fullName>
    </submittedName>
</protein>
<dbReference type="InterPro" id="IPR009503">
    <property type="entry name" value="DUF1125"/>
</dbReference>
<reference evidence="1" key="1">
    <citation type="submission" date="2018-01" db="EMBL/GenBank/DDBJ databases">
        <authorList>
            <person name="Gaut B.S."/>
            <person name="Morton B.R."/>
            <person name="Clegg M.T."/>
            <person name="Duvall M.R."/>
        </authorList>
    </citation>
    <scope>NUCLEOTIDE SEQUENCE</scope>
    <source>
        <strain evidence="1">Lactococcus lactis</strain>
    </source>
</reference>
<reference evidence="4" key="3">
    <citation type="submission" date="2018-05" db="EMBL/GenBank/DDBJ databases">
        <authorList>
            <person name="Duru I."/>
        </authorList>
    </citation>
    <scope>NUCLEOTIDE SEQUENCE [LARGE SCALE GENOMIC DNA]</scope>
</reference>
<gene>
    <name evidence="3" type="ORF">AMHIJAGA_01111</name>
    <name evidence="2" type="ORF">AMHIJAGA_01813</name>
</gene>
<dbReference type="Pfam" id="PF06563">
    <property type="entry name" value="DUF1125"/>
    <property type="match status" value="1"/>
</dbReference>
<dbReference type="EMBL" id="OGTW02000082">
    <property type="protein sequence ID" value="SPS11878.1"/>
    <property type="molecule type" value="Genomic_DNA"/>
</dbReference>
<dbReference type="EMBL" id="OGTW01000082">
    <property type="protein sequence ID" value="SPB27257.1"/>
    <property type="molecule type" value="Genomic_DNA"/>
</dbReference>
<name>A0A2X0R354_9LACT</name>
<reference evidence="3" key="2">
    <citation type="submission" date="2018-05" db="EMBL/GenBank/DDBJ databases">
        <authorList>
            <person name="Lanie J.A."/>
            <person name="Ng W.-L."/>
            <person name="Kazmierczak K.M."/>
            <person name="Andrzejewski T.M."/>
            <person name="Davidsen T.M."/>
            <person name="Wayne K.J."/>
            <person name="Tettelin H."/>
            <person name="Glass J.I."/>
            <person name="Rusch D."/>
            <person name="Podicherti R."/>
            <person name="Tsui H.-C.T."/>
            <person name="Winkler M.E."/>
        </authorList>
    </citation>
    <scope>NUCLEOTIDE SEQUENCE</scope>
    <source>
        <strain evidence="3">Lactococcus lactis</strain>
    </source>
</reference>
<sequence length="68" mass="7682">MTVESLLKTIADHTAVILKDTIGNTLIKFNYGEDVEVFSPVFLYRKIKIIKIKNGSELIAILEDTKND</sequence>
<dbReference type="EMBL" id="OGTW02000045">
    <property type="protein sequence ID" value="SPS11177.1"/>
    <property type="molecule type" value="Genomic_DNA"/>
</dbReference>
<dbReference type="RefSeq" id="WP_127093799.1">
    <property type="nucleotide sequence ID" value="NZ_OGTW02000045.1"/>
</dbReference>
<dbReference type="Proteomes" id="UP000279235">
    <property type="component" value="Unassembled WGS sequence"/>
</dbReference>
<evidence type="ECO:0000313" key="4">
    <source>
        <dbReference type="Proteomes" id="UP000279235"/>
    </source>
</evidence>
<evidence type="ECO:0000313" key="3">
    <source>
        <dbReference type="EMBL" id="SPS11177.1"/>
    </source>
</evidence>
<dbReference type="AlphaFoldDB" id="A0A2X0R354"/>
<evidence type="ECO:0000313" key="2">
    <source>
        <dbReference type="EMBL" id="SPB27257.1"/>
    </source>
</evidence>
<organism evidence="3 4">
    <name type="scientific">Lactococcus lactis</name>
    <dbReference type="NCBI Taxonomy" id="1358"/>
    <lineage>
        <taxon>Bacteria</taxon>
        <taxon>Bacillati</taxon>
        <taxon>Bacillota</taxon>
        <taxon>Bacilli</taxon>
        <taxon>Lactobacillales</taxon>
        <taxon>Streptococcaceae</taxon>
        <taxon>Lactococcus</taxon>
    </lineage>
</organism>